<organism evidence="3 4">
    <name type="scientific">Cyphellophora europaea (strain CBS 101466)</name>
    <name type="common">Phialophora europaea</name>
    <dbReference type="NCBI Taxonomy" id="1220924"/>
    <lineage>
        <taxon>Eukaryota</taxon>
        <taxon>Fungi</taxon>
        <taxon>Dikarya</taxon>
        <taxon>Ascomycota</taxon>
        <taxon>Pezizomycotina</taxon>
        <taxon>Eurotiomycetes</taxon>
        <taxon>Chaetothyriomycetidae</taxon>
        <taxon>Chaetothyriales</taxon>
        <taxon>Cyphellophoraceae</taxon>
        <taxon>Cyphellophora</taxon>
    </lineage>
</organism>
<dbReference type="STRING" id="1220924.W2SB29"/>
<dbReference type="SUPFAM" id="SSF51430">
    <property type="entry name" value="NAD(P)-linked oxidoreductase"/>
    <property type="match status" value="1"/>
</dbReference>
<feature type="domain" description="NADP-dependent oxidoreductase" evidence="2">
    <location>
        <begin position="18"/>
        <end position="319"/>
    </location>
</feature>
<evidence type="ECO:0000313" key="3">
    <source>
        <dbReference type="EMBL" id="ETN45921.1"/>
    </source>
</evidence>
<evidence type="ECO:0000313" key="4">
    <source>
        <dbReference type="Proteomes" id="UP000030752"/>
    </source>
</evidence>
<dbReference type="GO" id="GO:0016491">
    <property type="term" value="F:oxidoreductase activity"/>
    <property type="evidence" value="ECO:0007669"/>
    <property type="project" value="UniProtKB-KW"/>
</dbReference>
<keyword evidence="1" id="KW-0560">Oxidoreductase</keyword>
<dbReference type="OrthoDB" id="37537at2759"/>
<dbReference type="InterPro" id="IPR050791">
    <property type="entry name" value="Aldo-Keto_reductase"/>
</dbReference>
<dbReference type="VEuPathDB" id="FungiDB:HMPREF1541_00102"/>
<dbReference type="PANTHER" id="PTHR43625">
    <property type="entry name" value="AFLATOXIN B1 ALDEHYDE REDUCTASE"/>
    <property type="match status" value="1"/>
</dbReference>
<dbReference type="GeneID" id="19967441"/>
<gene>
    <name evidence="3" type="ORF">HMPREF1541_00102</name>
</gene>
<protein>
    <recommendedName>
        <fullName evidence="2">NADP-dependent oxidoreductase domain-containing protein</fullName>
    </recommendedName>
</protein>
<dbReference type="Pfam" id="PF00248">
    <property type="entry name" value="Aldo_ket_red"/>
    <property type="match status" value="1"/>
</dbReference>
<dbReference type="InterPro" id="IPR023210">
    <property type="entry name" value="NADP_OxRdtase_dom"/>
</dbReference>
<dbReference type="HOGENOM" id="CLU_023205_2_1_1"/>
<proteinExistence type="predicted"/>
<accession>W2SB29</accession>
<dbReference type="AlphaFoldDB" id="W2SB29"/>
<dbReference type="RefSeq" id="XP_008710633.1">
    <property type="nucleotide sequence ID" value="XM_008712411.1"/>
</dbReference>
<dbReference type="CDD" id="cd19076">
    <property type="entry name" value="AKR_AKR13A_13D"/>
    <property type="match status" value="1"/>
</dbReference>
<dbReference type="EMBL" id="KB822711">
    <property type="protein sequence ID" value="ETN45921.1"/>
    <property type="molecule type" value="Genomic_DNA"/>
</dbReference>
<reference evidence="3 4" key="1">
    <citation type="submission" date="2013-03" db="EMBL/GenBank/DDBJ databases">
        <title>The Genome Sequence of Phialophora europaea CBS 101466.</title>
        <authorList>
            <consortium name="The Broad Institute Genomics Platform"/>
            <person name="Cuomo C."/>
            <person name="de Hoog S."/>
            <person name="Gorbushina A."/>
            <person name="Walker B."/>
            <person name="Young S.K."/>
            <person name="Zeng Q."/>
            <person name="Gargeya S."/>
            <person name="Fitzgerald M."/>
            <person name="Haas B."/>
            <person name="Abouelleil A."/>
            <person name="Allen A.W."/>
            <person name="Alvarado L."/>
            <person name="Arachchi H.M."/>
            <person name="Berlin A.M."/>
            <person name="Chapman S.B."/>
            <person name="Gainer-Dewar J."/>
            <person name="Goldberg J."/>
            <person name="Griggs A."/>
            <person name="Gujja S."/>
            <person name="Hansen M."/>
            <person name="Howarth C."/>
            <person name="Imamovic A."/>
            <person name="Ireland A."/>
            <person name="Larimer J."/>
            <person name="McCowan C."/>
            <person name="Murphy C."/>
            <person name="Pearson M."/>
            <person name="Poon T.W."/>
            <person name="Priest M."/>
            <person name="Roberts A."/>
            <person name="Saif S."/>
            <person name="Shea T."/>
            <person name="Sisk P."/>
            <person name="Sykes S."/>
            <person name="Wortman J."/>
            <person name="Nusbaum C."/>
            <person name="Birren B."/>
        </authorList>
    </citation>
    <scope>NUCLEOTIDE SEQUENCE [LARGE SCALE GENOMIC DNA]</scope>
    <source>
        <strain evidence="3 4">CBS 101466</strain>
    </source>
</reference>
<dbReference type="Gene3D" id="3.20.20.100">
    <property type="entry name" value="NADP-dependent oxidoreductase domain"/>
    <property type="match status" value="1"/>
</dbReference>
<dbReference type="InParanoid" id="W2SB29"/>
<keyword evidence="4" id="KW-1185">Reference proteome</keyword>
<evidence type="ECO:0000259" key="2">
    <source>
        <dbReference type="Pfam" id="PF00248"/>
    </source>
</evidence>
<dbReference type="InterPro" id="IPR036812">
    <property type="entry name" value="NAD(P)_OxRdtase_dom_sf"/>
</dbReference>
<name>W2SB29_CYPE1</name>
<dbReference type="eggNOG" id="KOG1575">
    <property type="taxonomic scope" value="Eukaryota"/>
</dbReference>
<dbReference type="GO" id="GO:0005737">
    <property type="term" value="C:cytoplasm"/>
    <property type="evidence" value="ECO:0007669"/>
    <property type="project" value="TreeGrafter"/>
</dbReference>
<evidence type="ECO:0000256" key="1">
    <source>
        <dbReference type="ARBA" id="ARBA00023002"/>
    </source>
</evidence>
<dbReference type="PANTHER" id="PTHR43625:SF40">
    <property type="entry name" value="ALDO-KETO REDUCTASE YAKC [NADP(+)]"/>
    <property type="match status" value="1"/>
</dbReference>
<sequence length="348" mass="37985">MAPSFPQRKLGDASVSAIGLGCMGMSIPSPKGLPDEASSLETLTAAADMGVTFWDTSDMYGPHHNEQLIGKWLAQHPERHSSIFLATKFGCKIDLASRSLTVHGSAAYVREACDASLKRLGVDTIDLYYAHRIDPKIPIEETVGAMAELVREGKVRYLGLSECSARTLRRACKVHPIAAVQMEFSPFALEIEDEAVGVLAACRELGVKIVAYSPLGRGWLTGAIRRKEDMDPNDLRFTMHPRFSEENFQGNVRLVEALEVMAKEKACSPGQLALAWVLAQGEDFIPIPGTKHVKYLKDNAGAAEVEFSKDDEKRFRDIVENVGGAKGARYPEGFLASCFGETPELGQA</sequence>
<dbReference type="Proteomes" id="UP000030752">
    <property type="component" value="Unassembled WGS sequence"/>
</dbReference>